<dbReference type="SUPFAM" id="SSF52833">
    <property type="entry name" value="Thioredoxin-like"/>
    <property type="match status" value="1"/>
</dbReference>
<dbReference type="Pfam" id="PF13417">
    <property type="entry name" value="GST_N_3"/>
    <property type="match status" value="1"/>
</dbReference>
<dbReference type="SUPFAM" id="SSF47616">
    <property type="entry name" value="GST C-terminal domain-like"/>
    <property type="match status" value="1"/>
</dbReference>
<dbReference type="GO" id="GO:0045174">
    <property type="term" value="F:glutathione dehydrogenase (ascorbate) activity"/>
    <property type="evidence" value="ECO:0007669"/>
    <property type="project" value="TreeGrafter"/>
</dbReference>
<dbReference type="Pfam" id="PF13410">
    <property type="entry name" value="GST_C_2"/>
    <property type="match status" value="1"/>
</dbReference>
<dbReference type="GO" id="GO:0005737">
    <property type="term" value="C:cytoplasm"/>
    <property type="evidence" value="ECO:0007669"/>
    <property type="project" value="InterPro"/>
</dbReference>
<comment type="caution">
    <text evidence="5">The sequence shown here is derived from an EMBL/GenBank/DDBJ whole genome shotgun (WGS) entry which is preliminary data.</text>
</comment>
<evidence type="ECO:0000256" key="1">
    <source>
        <dbReference type="ARBA" id="ARBA00011067"/>
    </source>
</evidence>
<evidence type="ECO:0008006" key="7">
    <source>
        <dbReference type="Google" id="ProtNLM"/>
    </source>
</evidence>
<sequence>MSTAHLGPGSQQPPKVEGKLRLYSMEFCPYAQRARLVLAAKNLPHDIVNINLKTKPEWYFKVHPEGKVPALDTGSEVIIESLVISDYLDEKYPNPTLYPKDPAAKKEDQELIKKIESLTSVFYKLLLGKEDQSPEEWAKAFVAELNVFEKVLASRGTKFLGGDKPGMVDYMLWPWSERKGVLSLKLGQKLPIGEGQLTLVRKWHEDMLQDAAVKATYNDLEKHWKLTQSRLNNTSVDYDKI</sequence>
<dbReference type="Gene3D" id="3.40.30.10">
    <property type="entry name" value="Glutaredoxin"/>
    <property type="match status" value="1"/>
</dbReference>
<dbReference type="InterPro" id="IPR036282">
    <property type="entry name" value="Glutathione-S-Trfase_C_sf"/>
</dbReference>
<gene>
    <name evidence="5" type="ORF">Zmor_004765</name>
</gene>
<dbReference type="FunFam" id="1.20.1050.10:FF:000009">
    <property type="entry name" value="Glutathione S-transferase omega-1"/>
    <property type="match status" value="1"/>
</dbReference>
<dbReference type="GO" id="GO:0006749">
    <property type="term" value="P:glutathione metabolic process"/>
    <property type="evidence" value="ECO:0007669"/>
    <property type="project" value="TreeGrafter"/>
</dbReference>
<dbReference type="Gene3D" id="1.20.1050.10">
    <property type="match status" value="1"/>
</dbReference>
<organism evidence="5 6">
    <name type="scientific">Zophobas morio</name>
    <dbReference type="NCBI Taxonomy" id="2755281"/>
    <lineage>
        <taxon>Eukaryota</taxon>
        <taxon>Metazoa</taxon>
        <taxon>Ecdysozoa</taxon>
        <taxon>Arthropoda</taxon>
        <taxon>Hexapoda</taxon>
        <taxon>Insecta</taxon>
        <taxon>Pterygota</taxon>
        <taxon>Neoptera</taxon>
        <taxon>Endopterygota</taxon>
        <taxon>Coleoptera</taxon>
        <taxon>Polyphaga</taxon>
        <taxon>Cucujiformia</taxon>
        <taxon>Tenebrionidae</taxon>
        <taxon>Zophobas</taxon>
    </lineage>
</organism>
<dbReference type="InterPro" id="IPR040079">
    <property type="entry name" value="Glutathione_S-Trfase"/>
</dbReference>
<name>A0AA38IM09_9CUCU</name>
<dbReference type="InterPro" id="IPR004045">
    <property type="entry name" value="Glutathione_S-Trfase_N"/>
</dbReference>
<evidence type="ECO:0000259" key="4">
    <source>
        <dbReference type="PROSITE" id="PS50405"/>
    </source>
</evidence>
<dbReference type="AlphaFoldDB" id="A0AA38IM09"/>
<dbReference type="InterPro" id="IPR010987">
    <property type="entry name" value="Glutathione-S-Trfase_C-like"/>
</dbReference>
<keyword evidence="6" id="KW-1185">Reference proteome</keyword>
<comment type="similarity">
    <text evidence="1">Belongs to the GST superfamily. Omega family.</text>
</comment>
<protein>
    <recommendedName>
        <fullName evidence="7">Glutathione S-transferase omega-1</fullName>
    </recommendedName>
</protein>
<dbReference type="PROSITE" id="PS50405">
    <property type="entry name" value="GST_CTER"/>
    <property type="match status" value="1"/>
</dbReference>
<feature type="domain" description="GST N-terminal" evidence="3">
    <location>
        <begin position="18"/>
        <end position="96"/>
    </location>
</feature>
<evidence type="ECO:0000313" key="6">
    <source>
        <dbReference type="Proteomes" id="UP001168821"/>
    </source>
</evidence>
<dbReference type="PANTHER" id="PTHR43968:SF6">
    <property type="entry name" value="GLUTATHIONE S-TRANSFERASE OMEGA"/>
    <property type="match status" value="1"/>
</dbReference>
<evidence type="ECO:0000259" key="3">
    <source>
        <dbReference type="PROSITE" id="PS50404"/>
    </source>
</evidence>
<dbReference type="GO" id="GO:0004364">
    <property type="term" value="F:glutathione transferase activity"/>
    <property type="evidence" value="ECO:0007669"/>
    <property type="project" value="InterPro"/>
</dbReference>
<dbReference type="PANTHER" id="PTHR43968">
    <property type="match status" value="1"/>
</dbReference>
<dbReference type="InterPro" id="IPR005442">
    <property type="entry name" value="GST_omega"/>
</dbReference>
<dbReference type="InterPro" id="IPR036249">
    <property type="entry name" value="Thioredoxin-like_sf"/>
</dbReference>
<feature type="domain" description="GST C-terminal" evidence="4">
    <location>
        <begin position="98"/>
        <end position="229"/>
    </location>
</feature>
<dbReference type="PROSITE" id="PS50404">
    <property type="entry name" value="GST_NTER"/>
    <property type="match status" value="1"/>
</dbReference>
<proteinExistence type="inferred from homology"/>
<accession>A0AA38IM09</accession>
<dbReference type="SFLD" id="SFLDG00358">
    <property type="entry name" value="Main_(cytGST)"/>
    <property type="match status" value="1"/>
</dbReference>
<dbReference type="SFLD" id="SFLDS00019">
    <property type="entry name" value="Glutathione_Transferase_(cytos"/>
    <property type="match status" value="1"/>
</dbReference>
<reference evidence="5" key="1">
    <citation type="journal article" date="2023" name="G3 (Bethesda)">
        <title>Whole genome assemblies of Zophobas morio and Tenebrio molitor.</title>
        <authorList>
            <person name="Kaur S."/>
            <person name="Stinson S.A."/>
            <person name="diCenzo G.C."/>
        </authorList>
    </citation>
    <scope>NUCLEOTIDE SEQUENCE</scope>
    <source>
        <strain evidence="5">QUZm001</strain>
    </source>
</reference>
<dbReference type="EMBL" id="JALNTZ010000002">
    <property type="protein sequence ID" value="KAJ3660313.1"/>
    <property type="molecule type" value="Genomic_DNA"/>
</dbReference>
<dbReference type="PRINTS" id="PR01625">
    <property type="entry name" value="GSTRNSFRASEO"/>
</dbReference>
<dbReference type="FunFam" id="3.40.30.10:FF:000123">
    <property type="entry name" value="Glutathione transferase o1"/>
    <property type="match status" value="1"/>
</dbReference>
<dbReference type="Proteomes" id="UP001168821">
    <property type="component" value="Unassembled WGS sequence"/>
</dbReference>
<evidence type="ECO:0000313" key="5">
    <source>
        <dbReference type="EMBL" id="KAJ3660313.1"/>
    </source>
</evidence>
<dbReference type="InterPro" id="IPR050983">
    <property type="entry name" value="GST_Omega/HSP26"/>
</dbReference>
<keyword evidence="2" id="KW-0560">Oxidoreductase</keyword>
<evidence type="ECO:0000256" key="2">
    <source>
        <dbReference type="ARBA" id="ARBA00023002"/>
    </source>
</evidence>